<organism evidence="1 2">
    <name type="scientific">Eimeria necatrix</name>
    <dbReference type="NCBI Taxonomy" id="51315"/>
    <lineage>
        <taxon>Eukaryota</taxon>
        <taxon>Sar</taxon>
        <taxon>Alveolata</taxon>
        <taxon>Apicomplexa</taxon>
        <taxon>Conoidasida</taxon>
        <taxon>Coccidia</taxon>
        <taxon>Eucoccidiorida</taxon>
        <taxon>Eimeriorina</taxon>
        <taxon>Eimeriidae</taxon>
        <taxon>Eimeria</taxon>
    </lineage>
</organism>
<reference evidence="1" key="2">
    <citation type="submission" date="2013-10" db="EMBL/GenBank/DDBJ databases">
        <authorList>
            <person name="Aslett M."/>
        </authorList>
    </citation>
    <scope>NUCLEOTIDE SEQUENCE [LARGE SCALE GENOMIC DNA]</scope>
    <source>
        <strain evidence="1">Houghton</strain>
    </source>
</reference>
<evidence type="ECO:0000313" key="1">
    <source>
        <dbReference type="EMBL" id="CDJ62191.1"/>
    </source>
</evidence>
<proteinExistence type="predicted"/>
<dbReference type="AlphaFoldDB" id="U6MDV6"/>
<dbReference type="EMBL" id="HG722370">
    <property type="protein sequence ID" value="CDJ62191.1"/>
    <property type="molecule type" value="Genomic_DNA"/>
</dbReference>
<accession>U6MDV6</accession>
<protein>
    <submittedName>
        <fullName evidence="1">SAG family member</fullName>
    </submittedName>
</protein>
<dbReference type="VEuPathDB" id="ToxoDB:ENH_00010240"/>
<dbReference type="Proteomes" id="UP000030754">
    <property type="component" value="Unassembled WGS sequence"/>
</dbReference>
<sequence length="266" mass="28141">MTRVGLIACYAGVLASVATPKLSSALSLRSATESSQESRDGFALFISIEQTAPKADDKTDECLTIINTMRTGAVKGLLEALTKAQDNEVTESLKKLKKEGEENTTAKTIAAKLAGTDATTCDSAASANAETYPGLVIPFAYDTKFDCNALIEETYTAGLSHLKESRFDPSTGKYDINEVPFNNVAASNVAFLMSSKSTKVSCAATKDCTGGHNILFCYFVEPLQNGEAPFTTELYNALWETETGAASISVPSAATGLLSLALILLT</sequence>
<dbReference type="OrthoDB" id="348012at2759"/>
<dbReference type="GeneID" id="25471209"/>
<dbReference type="RefSeq" id="XP_013439553.1">
    <property type="nucleotide sequence ID" value="XM_013584099.1"/>
</dbReference>
<gene>
    <name evidence="1" type="ORF">ENH_00010240</name>
</gene>
<dbReference type="InterPro" id="IPR021288">
    <property type="entry name" value="Surface_antigen"/>
</dbReference>
<name>U6MDV6_9EIME</name>
<dbReference type="Pfam" id="PF11054">
    <property type="entry name" value="Surface_antigen"/>
    <property type="match status" value="1"/>
</dbReference>
<keyword evidence="2" id="KW-1185">Reference proteome</keyword>
<reference evidence="1" key="1">
    <citation type="submission" date="2013-10" db="EMBL/GenBank/DDBJ databases">
        <title>Genomic analysis of the causative agents of coccidiosis in chickens.</title>
        <authorList>
            <person name="Reid A.J."/>
            <person name="Blake D."/>
            <person name="Billington K."/>
            <person name="Browne H."/>
            <person name="Dunn M."/>
            <person name="Hung S."/>
            <person name="Kawahara F."/>
            <person name="Miranda-Saavedra D."/>
            <person name="Mourier T."/>
            <person name="Nagra H."/>
            <person name="Otto T.D."/>
            <person name="Rawlings N."/>
            <person name="Sanchez A."/>
            <person name="Sanders M."/>
            <person name="Subramaniam C."/>
            <person name="Tay Y."/>
            <person name="Dear P."/>
            <person name="Doerig C."/>
            <person name="Gruber A."/>
            <person name="Parkinson J."/>
            <person name="Shirley M."/>
            <person name="Wan K.L."/>
            <person name="Berriman M."/>
            <person name="Tomley F."/>
            <person name="Pain A."/>
        </authorList>
    </citation>
    <scope>NUCLEOTIDE SEQUENCE [LARGE SCALE GENOMIC DNA]</scope>
    <source>
        <strain evidence="1">Houghton</strain>
    </source>
</reference>
<evidence type="ECO:0000313" key="2">
    <source>
        <dbReference type="Proteomes" id="UP000030754"/>
    </source>
</evidence>